<dbReference type="GO" id="GO:0000184">
    <property type="term" value="P:nuclear-transcribed mRNA catabolic process, nonsense-mediated decay"/>
    <property type="evidence" value="ECO:0007669"/>
    <property type="project" value="UniProtKB-KW"/>
</dbReference>
<evidence type="ECO:0000313" key="6">
    <source>
        <dbReference type="Proteomes" id="UP001359559"/>
    </source>
</evidence>
<dbReference type="PANTHER" id="PTHR13091:SF0">
    <property type="entry name" value="NONSENSE-MEDIATED MRNA DECAY FACTOR SMG8"/>
    <property type="match status" value="1"/>
</dbReference>
<name>A0AAN9K5M4_CLITE</name>
<reference evidence="5 6" key="1">
    <citation type="submission" date="2024-01" db="EMBL/GenBank/DDBJ databases">
        <title>The genomes of 5 underutilized Papilionoideae crops provide insights into root nodulation and disease resistance.</title>
        <authorList>
            <person name="Yuan L."/>
        </authorList>
    </citation>
    <scope>NUCLEOTIDE SEQUENCE [LARGE SCALE GENOMIC DNA]</scope>
    <source>
        <strain evidence="5">LY-2023</strain>
        <tissue evidence="5">Leaf</tissue>
    </source>
</reference>
<evidence type="ECO:0000313" key="5">
    <source>
        <dbReference type="EMBL" id="KAK7310441.1"/>
    </source>
</evidence>
<keyword evidence="6" id="KW-1185">Reference proteome</keyword>
<keyword evidence="4" id="KW-1133">Transmembrane helix</keyword>
<sequence>MSIRRYRDRINFESADVSCFLGCDKLLPAIKLLEIEVEGPFRSPAWSLLRIRGARYYESAKGLLQSGFCATEKFLLKWIIYLEKQRVPNGSTESIMKQGSVISAPKFRKGTKQGKSSNQNVDRVNAVVDHKKSEDVSFTHEPLNGNSNNIYRDIDPSLRIGSNVVNDRLRSRVHAMVSSFWVLDGFVVCALQFRLVVGFLSCFLK</sequence>
<protein>
    <recommendedName>
        <fullName evidence="3">Nonsense-mediated mRNA decay factor SMG8</fullName>
    </recommendedName>
</protein>
<evidence type="ECO:0000256" key="3">
    <source>
        <dbReference type="ARBA" id="ARBA00029509"/>
    </source>
</evidence>
<comment type="caution">
    <text evidence="5">The sequence shown here is derived from an EMBL/GenBank/DDBJ whole genome shotgun (WGS) entry which is preliminary data.</text>
</comment>
<dbReference type="EMBL" id="JAYKXN010000002">
    <property type="protein sequence ID" value="KAK7310441.1"/>
    <property type="molecule type" value="Genomic_DNA"/>
</dbReference>
<evidence type="ECO:0000256" key="2">
    <source>
        <dbReference type="ARBA" id="ARBA00023161"/>
    </source>
</evidence>
<dbReference type="Proteomes" id="UP001359559">
    <property type="component" value="Unassembled WGS sequence"/>
</dbReference>
<comment type="similarity">
    <text evidence="1">Belongs to the SMG8 family.</text>
</comment>
<proteinExistence type="inferred from homology"/>
<keyword evidence="4" id="KW-0472">Membrane</keyword>
<evidence type="ECO:0000256" key="4">
    <source>
        <dbReference type="SAM" id="Phobius"/>
    </source>
</evidence>
<keyword evidence="4" id="KW-0812">Transmembrane</keyword>
<accession>A0AAN9K5M4</accession>
<dbReference type="PANTHER" id="PTHR13091">
    <property type="entry name" value="AMPLIFIED IN BREAST CANCER 2-RELATED"/>
    <property type="match status" value="1"/>
</dbReference>
<gene>
    <name evidence="5" type="ORF">RJT34_07976</name>
</gene>
<organism evidence="5 6">
    <name type="scientific">Clitoria ternatea</name>
    <name type="common">Butterfly pea</name>
    <dbReference type="NCBI Taxonomy" id="43366"/>
    <lineage>
        <taxon>Eukaryota</taxon>
        <taxon>Viridiplantae</taxon>
        <taxon>Streptophyta</taxon>
        <taxon>Embryophyta</taxon>
        <taxon>Tracheophyta</taxon>
        <taxon>Spermatophyta</taxon>
        <taxon>Magnoliopsida</taxon>
        <taxon>eudicotyledons</taxon>
        <taxon>Gunneridae</taxon>
        <taxon>Pentapetalae</taxon>
        <taxon>rosids</taxon>
        <taxon>fabids</taxon>
        <taxon>Fabales</taxon>
        <taxon>Fabaceae</taxon>
        <taxon>Papilionoideae</taxon>
        <taxon>50 kb inversion clade</taxon>
        <taxon>NPAAA clade</taxon>
        <taxon>indigoferoid/millettioid clade</taxon>
        <taxon>Phaseoleae</taxon>
        <taxon>Clitoria</taxon>
    </lineage>
</organism>
<dbReference type="AlphaFoldDB" id="A0AAN9K5M4"/>
<evidence type="ECO:0000256" key="1">
    <source>
        <dbReference type="ARBA" id="ARBA00006443"/>
    </source>
</evidence>
<feature type="transmembrane region" description="Helical" evidence="4">
    <location>
        <begin position="180"/>
        <end position="200"/>
    </location>
</feature>
<keyword evidence="2" id="KW-0866">Nonsense-mediated mRNA decay</keyword>
<dbReference type="InterPro" id="IPR019354">
    <property type="entry name" value="SMG8-like"/>
</dbReference>